<feature type="transmembrane region" description="Helical" evidence="1">
    <location>
        <begin position="6"/>
        <end position="31"/>
    </location>
</feature>
<protein>
    <submittedName>
        <fullName evidence="2">Predicted protein</fullName>
    </submittedName>
</protein>
<keyword evidence="1" id="KW-1133">Transmembrane helix</keyword>
<dbReference type="Proteomes" id="UP000006671">
    <property type="component" value="Unassembled WGS sequence"/>
</dbReference>
<gene>
    <name evidence="2" type="ORF">NAEGRDRAFT_61904</name>
</gene>
<dbReference type="RefSeq" id="XP_002682876.1">
    <property type="nucleotide sequence ID" value="XM_002682830.1"/>
</dbReference>
<feature type="transmembrane region" description="Helical" evidence="1">
    <location>
        <begin position="253"/>
        <end position="276"/>
    </location>
</feature>
<feature type="transmembrane region" description="Helical" evidence="1">
    <location>
        <begin position="175"/>
        <end position="201"/>
    </location>
</feature>
<accession>D2UZE1</accession>
<evidence type="ECO:0000256" key="1">
    <source>
        <dbReference type="SAM" id="Phobius"/>
    </source>
</evidence>
<feature type="transmembrane region" description="Helical" evidence="1">
    <location>
        <begin position="222"/>
        <end position="247"/>
    </location>
</feature>
<keyword evidence="3" id="KW-1185">Reference proteome</keyword>
<sequence>MAYFYAAIFFALLYVGLFFFLILFVFIPRIAERIVSFKKKMMTNIEETNRFKTILWFTRHLFDIVSHPIIWFCISAFAGFLENFFRFLFNFSGVHDFFLAYFGGVFRAISAICVLCGYSSMVILWSHIIDLSQRKDASNRKLSKINKIILAVFYVALIIALIIALIVFVSVSYYGYAWVVLAIFALIYLFTFEIGFSFYGVKIFLTLRRNNGGVLEYRFTKFILIVSVLFLANWLVVFLCVLTYAFGYDVISVFYGVVRNIFLDSCIFAVLSFSTYMTFKEETFKIVYGDKLTRAVNRLFNSNSKGESSTAEMNKQPAL</sequence>
<proteinExistence type="predicted"/>
<organism evidence="3">
    <name type="scientific">Naegleria gruberi</name>
    <name type="common">Amoeba</name>
    <dbReference type="NCBI Taxonomy" id="5762"/>
    <lineage>
        <taxon>Eukaryota</taxon>
        <taxon>Discoba</taxon>
        <taxon>Heterolobosea</taxon>
        <taxon>Tetramitia</taxon>
        <taxon>Eutetramitia</taxon>
        <taxon>Vahlkampfiidae</taxon>
        <taxon>Naegleria</taxon>
    </lineage>
</organism>
<dbReference type="InParanoid" id="D2UZE1"/>
<keyword evidence="1" id="KW-0472">Membrane</keyword>
<dbReference type="KEGG" id="ngr:NAEGRDRAFT_61904"/>
<dbReference type="GeneID" id="8855329"/>
<feature type="transmembrane region" description="Helical" evidence="1">
    <location>
        <begin position="60"/>
        <end position="81"/>
    </location>
</feature>
<dbReference type="EMBL" id="GG738846">
    <property type="protein sequence ID" value="EFC50132.1"/>
    <property type="molecule type" value="Genomic_DNA"/>
</dbReference>
<name>D2UZE1_NAEGR</name>
<evidence type="ECO:0000313" key="3">
    <source>
        <dbReference type="Proteomes" id="UP000006671"/>
    </source>
</evidence>
<reference evidence="2 3" key="1">
    <citation type="journal article" date="2010" name="Cell">
        <title>The genome of Naegleria gruberi illuminates early eukaryotic versatility.</title>
        <authorList>
            <person name="Fritz-Laylin L.K."/>
            <person name="Prochnik S.E."/>
            <person name="Ginger M.L."/>
            <person name="Dacks J.B."/>
            <person name="Carpenter M.L."/>
            <person name="Field M.C."/>
            <person name="Kuo A."/>
            <person name="Paredez A."/>
            <person name="Chapman J."/>
            <person name="Pham J."/>
            <person name="Shu S."/>
            <person name="Neupane R."/>
            <person name="Cipriano M."/>
            <person name="Mancuso J."/>
            <person name="Tu H."/>
            <person name="Salamov A."/>
            <person name="Lindquist E."/>
            <person name="Shapiro H."/>
            <person name="Lucas S."/>
            <person name="Grigoriev I.V."/>
            <person name="Cande W.Z."/>
            <person name="Fulton C."/>
            <person name="Rokhsar D.S."/>
            <person name="Dawson S.C."/>
        </authorList>
    </citation>
    <scope>NUCLEOTIDE SEQUENCE [LARGE SCALE GENOMIC DNA]</scope>
    <source>
        <strain evidence="2 3">NEG-M</strain>
    </source>
</reference>
<feature type="transmembrane region" description="Helical" evidence="1">
    <location>
        <begin position="148"/>
        <end position="169"/>
    </location>
</feature>
<keyword evidence="1" id="KW-0812">Transmembrane</keyword>
<feature type="transmembrane region" description="Helical" evidence="1">
    <location>
        <begin position="101"/>
        <end position="127"/>
    </location>
</feature>
<dbReference type="AlphaFoldDB" id="D2UZE1"/>
<evidence type="ECO:0000313" key="2">
    <source>
        <dbReference type="EMBL" id="EFC50132.1"/>
    </source>
</evidence>
<dbReference type="VEuPathDB" id="AmoebaDB:NAEGRDRAFT_61904"/>